<protein>
    <submittedName>
        <fullName evidence="1">Uncharacterized protein</fullName>
    </submittedName>
</protein>
<evidence type="ECO:0000313" key="1">
    <source>
        <dbReference type="EMBL" id="MDO4842708.1"/>
    </source>
</evidence>
<proteinExistence type="predicted"/>
<dbReference type="EMBL" id="JAUMVS010000274">
    <property type="protein sequence ID" value="MDO4842708.1"/>
    <property type="molecule type" value="Genomic_DNA"/>
</dbReference>
<dbReference type="Proteomes" id="UP001168575">
    <property type="component" value="Unassembled WGS sequence"/>
</dbReference>
<evidence type="ECO:0000313" key="2">
    <source>
        <dbReference type="Proteomes" id="UP001168575"/>
    </source>
</evidence>
<name>A0AA43RK15_9ACTN</name>
<keyword evidence="2" id="KW-1185">Reference proteome</keyword>
<dbReference type="AlphaFoldDB" id="A0AA43RK15"/>
<feature type="non-terminal residue" evidence="1">
    <location>
        <position position="320"/>
    </location>
</feature>
<accession>A0AA43RK15</accession>
<sequence>MNVNGKNYKSFEQLSMDIRTLKESWKNASADKDRKRTFAGIQQEMQNLYFFLTNERANLDAELDKLKDVWSNKVISERREKLIGEFNEMVKGAVKAIRQDIETLTSTKMDKIGDMLATAPSEEQLRLLSALQMRKDIDYTEIIHILPVFFENYQAMKVLSAIGERNGVALELPSQLDCRTMFDMLNEATDYLLRACDELPKEWKDLSITYHAFFTVNPKEKGKQYDPRYQQYIDLFDYTPQLQDCKAEKQYLSQGEKAKIDWYFRDIATLNPSDAGDHAIILHRVEEVLTAHPEEKDLLKLSQYADYVAEVETIKKDEPA</sequence>
<reference evidence="1" key="1">
    <citation type="submission" date="2023-07" db="EMBL/GenBank/DDBJ databases">
        <title>Between Cages and Wild: Unraveling the Impact of Captivity on Animal Microbiomes and Antimicrobial Resistance.</title>
        <authorList>
            <person name="Schmartz G.P."/>
            <person name="Rehner J."/>
            <person name="Schuff M.J."/>
            <person name="Becker S.L."/>
            <person name="Kravczyk M."/>
            <person name="Gurevich A."/>
            <person name="Francke R."/>
            <person name="Mueller R."/>
            <person name="Keller V."/>
            <person name="Keller A."/>
        </authorList>
    </citation>
    <scope>NUCLEOTIDE SEQUENCE</scope>
    <source>
        <strain evidence="1">S12M_St_49</strain>
    </source>
</reference>
<comment type="caution">
    <text evidence="1">The sequence shown here is derived from an EMBL/GenBank/DDBJ whole genome shotgun (WGS) entry which is preliminary data.</text>
</comment>
<gene>
    <name evidence="1" type="ORF">Q3982_08550</name>
</gene>
<organism evidence="1 2">
    <name type="scientific">Phoenicibacter congonensis</name>
    <dbReference type="NCBI Taxonomy" id="1944646"/>
    <lineage>
        <taxon>Bacteria</taxon>
        <taxon>Bacillati</taxon>
        <taxon>Actinomycetota</taxon>
        <taxon>Coriobacteriia</taxon>
        <taxon>Eggerthellales</taxon>
        <taxon>Eggerthellaceae</taxon>
        <taxon>Phoenicibacter</taxon>
    </lineage>
</organism>